<dbReference type="EMBL" id="BOOQ01000063">
    <property type="protein sequence ID" value="GII51220.1"/>
    <property type="molecule type" value="Genomic_DNA"/>
</dbReference>
<protein>
    <submittedName>
        <fullName evidence="2">Uncharacterized protein</fullName>
    </submittedName>
</protein>
<gene>
    <name evidence="2" type="ORF">Psi02_76440</name>
</gene>
<reference evidence="2" key="1">
    <citation type="submission" date="2021-01" db="EMBL/GenBank/DDBJ databases">
        <title>Whole genome shotgun sequence of Planotetraspora silvatica NBRC 100141.</title>
        <authorList>
            <person name="Komaki H."/>
            <person name="Tamura T."/>
        </authorList>
    </citation>
    <scope>NUCLEOTIDE SEQUENCE</scope>
    <source>
        <strain evidence="2">NBRC 100141</strain>
    </source>
</reference>
<feature type="region of interest" description="Disordered" evidence="1">
    <location>
        <begin position="199"/>
        <end position="221"/>
    </location>
</feature>
<dbReference type="AlphaFoldDB" id="A0A8J3UV04"/>
<sequence>MSIERSFVGLPSLSLAIVLALDHEVDAVVSEFLRREVEVGLVGEFDDHPSRRPGGAHEPPPDWTDHDLLVRAIPPAAKRVSVKSPISDLGRWVLRWGDQLDIRPVLLDPQAEGLSERAGSRATSPSTPPKWLAEKAAILSTCTVRLLRSYLNRSVKRAMARDKVKRNVVDLCAVPKGQEGRPSKALTMAQAEVVLKTAEGTPCSRAARPSWTESSNHDRKG</sequence>
<evidence type="ECO:0000256" key="1">
    <source>
        <dbReference type="SAM" id="MobiDB-lite"/>
    </source>
</evidence>
<name>A0A8J3UV04_9ACTN</name>
<keyword evidence="3" id="KW-1185">Reference proteome</keyword>
<dbReference type="Pfam" id="PF20199">
    <property type="entry name" value="RepSA"/>
    <property type="match status" value="1"/>
</dbReference>
<evidence type="ECO:0000313" key="3">
    <source>
        <dbReference type="Proteomes" id="UP000644610"/>
    </source>
</evidence>
<dbReference type="Proteomes" id="UP000644610">
    <property type="component" value="Unassembled WGS sequence"/>
</dbReference>
<dbReference type="InterPro" id="IPR046828">
    <property type="entry name" value="RepSA"/>
</dbReference>
<organism evidence="2 3">
    <name type="scientific">Planotetraspora silvatica</name>
    <dbReference type="NCBI Taxonomy" id="234614"/>
    <lineage>
        <taxon>Bacteria</taxon>
        <taxon>Bacillati</taxon>
        <taxon>Actinomycetota</taxon>
        <taxon>Actinomycetes</taxon>
        <taxon>Streptosporangiales</taxon>
        <taxon>Streptosporangiaceae</taxon>
        <taxon>Planotetraspora</taxon>
    </lineage>
</organism>
<comment type="caution">
    <text evidence="2">The sequence shown here is derived from an EMBL/GenBank/DDBJ whole genome shotgun (WGS) entry which is preliminary data.</text>
</comment>
<accession>A0A8J3UV04</accession>
<proteinExistence type="predicted"/>
<evidence type="ECO:0000313" key="2">
    <source>
        <dbReference type="EMBL" id="GII51220.1"/>
    </source>
</evidence>
<feature type="region of interest" description="Disordered" evidence="1">
    <location>
        <begin position="44"/>
        <end position="63"/>
    </location>
</feature>